<feature type="transmembrane region" description="Helical" evidence="7">
    <location>
        <begin position="103"/>
        <end position="121"/>
    </location>
</feature>
<evidence type="ECO:0000256" key="4">
    <source>
        <dbReference type="ARBA" id="ARBA00022692"/>
    </source>
</evidence>
<dbReference type="AlphaFoldDB" id="A0A1H6XAJ4"/>
<comment type="subcellular location">
    <subcellularLocation>
        <location evidence="1 7">Cell membrane</location>
        <topology evidence="1 7">Multi-pass membrane protein</topology>
    </subcellularLocation>
</comment>
<dbReference type="STRING" id="1043493.SAMN05421637_1303"/>
<reference evidence="10" key="1">
    <citation type="submission" date="2016-10" db="EMBL/GenBank/DDBJ databases">
        <authorList>
            <person name="Varghese N."/>
        </authorList>
    </citation>
    <scope>NUCLEOTIDE SEQUENCE [LARGE SCALE GENOMIC DNA]</scope>
    <source>
        <strain evidence="10">DSM 24868</strain>
    </source>
</reference>
<feature type="domain" description="ABC transmembrane type-1" evidence="8">
    <location>
        <begin position="63"/>
        <end position="253"/>
    </location>
</feature>
<feature type="transmembrane region" description="Helical" evidence="7">
    <location>
        <begin position="180"/>
        <end position="204"/>
    </location>
</feature>
<keyword evidence="2 7" id="KW-0813">Transport</keyword>
<keyword evidence="6 7" id="KW-0472">Membrane</keyword>
<accession>A0A1H6XAJ4</accession>
<comment type="similarity">
    <text evidence="7">Belongs to the binding-protein-dependent transport system permease family.</text>
</comment>
<evidence type="ECO:0000256" key="7">
    <source>
        <dbReference type="RuleBase" id="RU363032"/>
    </source>
</evidence>
<feature type="transmembrane region" description="Helical" evidence="7">
    <location>
        <begin position="133"/>
        <end position="153"/>
    </location>
</feature>
<dbReference type="PANTHER" id="PTHR30151:SF20">
    <property type="entry name" value="ABC TRANSPORTER PERMEASE PROTEIN HI_0355-RELATED"/>
    <property type="match status" value="1"/>
</dbReference>
<evidence type="ECO:0000313" key="10">
    <source>
        <dbReference type="Proteomes" id="UP000183315"/>
    </source>
</evidence>
<dbReference type="OrthoDB" id="5140822at2"/>
<keyword evidence="4 7" id="KW-0812">Transmembrane</keyword>
<dbReference type="CDD" id="cd06261">
    <property type="entry name" value="TM_PBP2"/>
    <property type="match status" value="1"/>
</dbReference>
<evidence type="ECO:0000256" key="3">
    <source>
        <dbReference type="ARBA" id="ARBA00022475"/>
    </source>
</evidence>
<feature type="transmembrane region" description="Helical" evidence="7">
    <location>
        <begin position="7"/>
        <end position="25"/>
    </location>
</feature>
<dbReference type="SUPFAM" id="SSF161098">
    <property type="entry name" value="MetI-like"/>
    <property type="match status" value="1"/>
</dbReference>
<evidence type="ECO:0000313" key="9">
    <source>
        <dbReference type="EMBL" id="SEJ24494.1"/>
    </source>
</evidence>
<evidence type="ECO:0000256" key="2">
    <source>
        <dbReference type="ARBA" id="ARBA00022448"/>
    </source>
</evidence>
<dbReference type="eggNOG" id="COG0600">
    <property type="taxonomic scope" value="Bacteria"/>
</dbReference>
<dbReference type="GO" id="GO:0055085">
    <property type="term" value="P:transmembrane transport"/>
    <property type="evidence" value="ECO:0007669"/>
    <property type="project" value="InterPro"/>
</dbReference>
<feature type="transmembrane region" description="Helical" evidence="7">
    <location>
        <begin position="73"/>
        <end position="91"/>
    </location>
</feature>
<dbReference type="Gene3D" id="1.10.3720.10">
    <property type="entry name" value="MetI-like"/>
    <property type="match status" value="1"/>
</dbReference>
<dbReference type="GO" id="GO:0005886">
    <property type="term" value="C:plasma membrane"/>
    <property type="evidence" value="ECO:0007669"/>
    <property type="project" value="UniProtKB-SubCell"/>
</dbReference>
<dbReference type="InterPro" id="IPR035906">
    <property type="entry name" value="MetI-like_sf"/>
</dbReference>
<proteinExistence type="inferred from homology"/>
<evidence type="ECO:0000256" key="6">
    <source>
        <dbReference type="ARBA" id="ARBA00023136"/>
    </source>
</evidence>
<keyword evidence="10" id="KW-1185">Reference proteome</keyword>
<dbReference type="Proteomes" id="UP000183315">
    <property type="component" value="Unassembled WGS sequence"/>
</dbReference>
<dbReference type="EMBL" id="FNZI01000002">
    <property type="protein sequence ID" value="SEJ24494.1"/>
    <property type="molecule type" value="Genomic_DNA"/>
</dbReference>
<organism evidence="9 10">
    <name type="scientific">Demequina mangrovi</name>
    <dbReference type="NCBI Taxonomy" id="1043493"/>
    <lineage>
        <taxon>Bacteria</taxon>
        <taxon>Bacillati</taxon>
        <taxon>Actinomycetota</taxon>
        <taxon>Actinomycetes</taxon>
        <taxon>Micrococcales</taxon>
        <taxon>Demequinaceae</taxon>
        <taxon>Demequina</taxon>
    </lineage>
</organism>
<dbReference type="InterPro" id="IPR000515">
    <property type="entry name" value="MetI-like"/>
</dbReference>
<dbReference type="Pfam" id="PF00528">
    <property type="entry name" value="BPD_transp_1"/>
    <property type="match status" value="1"/>
</dbReference>
<evidence type="ECO:0000256" key="1">
    <source>
        <dbReference type="ARBA" id="ARBA00004651"/>
    </source>
</evidence>
<keyword evidence="5 7" id="KW-1133">Transmembrane helix</keyword>
<sequence length="265" mass="27352">MGRRLPPWATAAVSAVGLVAAWWILSVTVFANVGSGDTKAIPSPPQVVSEYGNVGFDFYVTHFSVTLNEAVQGYLWGNGIALILAALVMVIPRLEGAVTQLAVISYCVPIVAIGPLLVLIFEVPAKGEPSGTAIFIAALSVFFTTVVGSLLGLHAADKASLDVVSVYGGNAWTQLRKVRVVAALPAVLTALQIAVPAAFLGAVLGEYFGKVETGIGPAMVIAQQSLNSPRVWGIALASGAVALVLYLAVGLLTRMSTPWAKGAAA</sequence>
<evidence type="ECO:0000259" key="8">
    <source>
        <dbReference type="PROSITE" id="PS50928"/>
    </source>
</evidence>
<dbReference type="PANTHER" id="PTHR30151">
    <property type="entry name" value="ALKANE SULFONATE ABC TRANSPORTER-RELATED, MEMBRANE SUBUNIT"/>
    <property type="match status" value="1"/>
</dbReference>
<name>A0A1H6XAJ4_9MICO</name>
<evidence type="ECO:0000256" key="5">
    <source>
        <dbReference type="ARBA" id="ARBA00022989"/>
    </source>
</evidence>
<dbReference type="RefSeq" id="WP_042214088.1">
    <property type="nucleotide sequence ID" value="NZ_BBLU01000005.1"/>
</dbReference>
<feature type="transmembrane region" description="Helical" evidence="7">
    <location>
        <begin position="231"/>
        <end position="252"/>
    </location>
</feature>
<dbReference type="PROSITE" id="PS50928">
    <property type="entry name" value="ABC_TM1"/>
    <property type="match status" value="1"/>
</dbReference>
<keyword evidence="3" id="KW-1003">Cell membrane</keyword>
<gene>
    <name evidence="9" type="ORF">SAMN05421637_1303</name>
</gene>
<protein>
    <submittedName>
        <fullName evidence="9">ABC-type nitrate/sulfonate/bicarbonate transport system, permease component</fullName>
    </submittedName>
</protein>